<accession>A0ABN4APJ9</accession>
<evidence type="ECO:0000256" key="2">
    <source>
        <dbReference type="ARBA" id="ARBA00023136"/>
    </source>
</evidence>
<dbReference type="Gene3D" id="2.60.40.1120">
    <property type="entry name" value="Carboxypeptidase-like, regulatory domain"/>
    <property type="match status" value="1"/>
</dbReference>
<dbReference type="EMBL" id="CP002961">
    <property type="protein sequence ID" value="AFK04425.1"/>
    <property type="molecule type" value="Genomic_DNA"/>
</dbReference>
<keyword evidence="7" id="KW-0675">Receptor</keyword>
<feature type="chain" id="PRO_5045626163" evidence="4">
    <location>
        <begin position="20"/>
        <end position="861"/>
    </location>
</feature>
<evidence type="ECO:0000259" key="5">
    <source>
        <dbReference type="Pfam" id="PF07715"/>
    </source>
</evidence>
<proteinExistence type="predicted"/>
<evidence type="ECO:0000256" key="4">
    <source>
        <dbReference type="SAM" id="SignalP"/>
    </source>
</evidence>
<dbReference type="PANTHER" id="PTHR40980">
    <property type="entry name" value="PLUG DOMAIN-CONTAINING PROTEIN"/>
    <property type="match status" value="1"/>
</dbReference>
<name>A0ABN4APJ9_EMTOG</name>
<evidence type="ECO:0000256" key="3">
    <source>
        <dbReference type="ARBA" id="ARBA00023237"/>
    </source>
</evidence>
<gene>
    <name evidence="7" type="ordered locus">Emtol_3296</name>
</gene>
<feature type="domain" description="TonB-dependent receptor plug" evidence="5">
    <location>
        <begin position="154"/>
        <end position="225"/>
    </location>
</feature>
<dbReference type="Gene3D" id="2.170.130.10">
    <property type="entry name" value="TonB-dependent receptor, plug domain"/>
    <property type="match status" value="1"/>
</dbReference>
<evidence type="ECO:0000313" key="7">
    <source>
        <dbReference type="EMBL" id="AFK04425.1"/>
    </source>
</evidence>
<evidence type="ECO:0000259" key="6">
    <source>
        <dbReference type="Pfam" id="PF14905"/>
    </source>
</evidence>
<dbReference type="RefSeq" id="WP_015030119.1">
    <property type="nucleotide sequence ID" value="NC_018748.1"/>
</dbReference>
<dbReference type="InterPro" id="IPR041700">
    <property type="entry name" value="OMP_b-brl_3"/>
</dbReference>
<dbReference type="Pfam" id="PF14905">
    <property type="entry name" value="OMP_b-brl_3"/>
    <property type="match status" value="1"/>
</dbReference>
<feature type="signal peptide" evidence="4">
    <location>
        <begin position="1"/>
        <end position="19"/>
    </location>
</feature>
<evidence type="ECO:0000256" key="1">
    <source>
        <dbReference type="ARBA" id="ARBA00004442"/>
    </source>
</evidence>
<dbReference type="Gene3D" id="2.40.170.20">
    <property type="entry name" value="TonB-dependent receptor, beta-barrel domain"/>
    <property type="match status" value="1"/>
</dbReference>
<reference evidence="7 8" key="1">
    <citation type="submission" date="2011-07" db="EMBL/GenBank/DDBJ databases">
        <title>The complete genome of chromosome of Emticicia oligotrophica DSM 17448.</title>
        <authorList>
            <consortium name="US DOE Joint Genome Institute (JGI-PGF)"/>
            <person name="Lucas S."/>
            <person name="Han J."/>
            <person name="Lapidus A."/>
            <person name="Bruce D."/>
            <person name="Goodwin L."/>
            <person name="Pitluck S."/>
            <person name="Peters L."/>
            <person name="Kyrpides N."/>
            <person name="Mavromatis K."/>
            <person name="Ivanova N."/>
            <person name="Ovchinnikova G."/>
            <person name="Teshima H."/>
            <person name="Detter J.C."/>
            <person name="Tapia R."/>
            <person name="Han C."/>
            <person name="Land M."/>
            <person name="Hauser L."/>
            <person name="Markowitz V."/>
            <person name="Cheng J.-F."/>
            <person name="Hugenholtz P."/>
            <person name="Woyke T."/>
            <person name="Wu D."/>
            <person name="Tindall B."/>
            <person name="Pomrenke H."/>
            <person name="Brambilla E."/>
            <person name="Klenk H.-P."/>
            <person name="Eisen J.A."/>
        </authorList>
    </citation>
    <scope>NUCLEOTIDE SEQUENCE [LARGE SCALE GENOMIC DNA]</scope>
    <source>
        <strain evidence="7 8">DSM 17448</strain>
    </source>
</reference>
<sequence length="861" mass="97373">MKKLLQTMLLAFASVLSFAQNNQVAYKGKISGTLFDEKKQALPFANVLLLKAKDSTLTKGAVSDMDGKFVFEQIAVGNETQYIVSVSMVGYRKYFSPKITLNDENLEVKLSSIQLDLDTQNLKEVTVTAKKPLIEQAADKLIVNVEGSILATGSTALEVLQKAPGVTVDNNDNISVKGKQGVLVIMDGKPTYMSQSDLANQLKNMSSDQIEKIEIISNPSSRYDAAGKAVINIVTKKNKSYGTNGSISAGFAGSLPPDLYKGLSEDFSKVETVKPGLMPKYNSSLNLNNRQGKFNTFTNLTFSDNQRFNTNVLSRNIGGKTFDQYAYRYNESQNFSYKLGSDYYMSKKTTLGVLVNGSAGIWQNNPNSPNVNTTYIKNVGSSIPDSSLITNASSYQTWKNITVNGNFKHTFDSTGKELTADIDYSVYNNYSRERGMVSRFYKYFDNKQIEIGTPLLITSSIPNKYNIFALKTDYVHPLPKSKARFEFGLKSSWVKSDNDIKFFQNGVVDRGRTNFFIYEENINAAYANFNKELNKKWSVQAGLRMEHTHSKGTSVTLNESRERNYAKLFPSVFFTQNINKNNQLSYSYSRRIERPDYGSLNPFINFLDPYTYQLGNEYLKPQFTNSFELTHTFKQAFITSVGYSVTNDFMTDIIKNAVSDPAVLAKIKKYNNIDGIDPEKITFQTRENISKFENLNVNMSFPIPITKWWTAQNNVSVFYNRYSGQLLGQNLDMGQWAYNFYSSHNIKLPKEVSGEISMWYNSRNVYGTLYSNPQYAVSAGLQKSFWNKKGSLRLNINDIFLTNKFSGRTDFANVNLSVRNRWDSRNVRLTFTYKFGNQNVKAARRRSTATEAEQSRVRTGN</sequence>
<keyword evidence="2" id="KW-0472">Membrane</keyword>
<dbReference type="SUPFAM" id="SSF56935">
    <property type="entry name" value="Porins"/>
    <property type="match status" value="1"/>
</dbReference>
<protein>
    <submittedName>
        <fullName evidence="7">TonB-dependent receptor plug</fullName>
    </submittedName>
</protein>
<keyword evidence="4" id="KW-0732">Signal</keyword>
<dbReference type="PANTHER" id="PTHR40980:SF4">
    <property type="entry name" value="TONB-DEPENDENT RECEPTOR-LIKE BETA-BARREL DOMAIN-CONTAINING PROTEIN"/>
    <property type="match status" value="1"/>
</dbReference>
<organism evidence="7 8">
    <name type="scientific">Emticicia oligotrophica (strain DSM 17448 / CIP 109782 / MTCC 6937 / GPTSA100-15)</name>
    <dbReference type="NCBI Taxonomy" id="929562"/>
    <lineage>
        <taxon>Bacteria</taxon>
        <taxon>Pseudomonadati</taxon>
        <taxon>Bacteroidota</taxon>
        <taxon>Cytophagia</taxon>
        <taxon>Cytophagales</taxon>
        <taxon>Leadbetterellaceae</taxon>
        <taxon>Emticicia</taxon>
    </lineage>
</organism>
<dbReference type="InterPro" id="IPR036942">
    <property type="entry name" value="Beta-barrel_TonB_sf"/>
</dbReference>
<dbReference type="Pfam" id="PF07715">
    <property type="entry name" value="Plug"/>
    <property type="match status" value="1"/>
</dbReference>
<dbReference type="InterPro" id="IPR037066">
    <property type="entry name" value="Plug_dom_sf"/>
</dbReference>
<dbReference type="SUPFAM" id="SSF49464">
    <property type="entry name" value="Carboxypeptidase regulatory domain-like"/>
    <property type="match status" value="1"/>
</dbReference>
<dbReference type="InterPro" id="IPR008969">
    <property type="entry name" value="CarboxyPept-like_regulatory"/>
</dbReference>
<feature type="domain" description="Outer membrane protein beta-barrel" evidence="6">
    <location>
        <begin position="409"/>
        <end position="833"/>
    </location>
</feature>
<evidence type="ECO:0000313" key="8">
    <source>
        <dbReference type="Proteomes" id="UP000002875"/>
    </source>
</evidence>
<keyword evidence="3" id="KW-0998">Cell outer membrane</keyword>
<keyword evidence="8" id="KW-1185">Reference proteome</keyword>
<dbReference type="InterPro" id="IPR012910">
    <property type="entry name" value="Plug_dom"/>
</dbReference>
<comment type="subcellular location">
    <subcellularLocation>
        <location evidence="1">Cell outer membrane</location>
    </subcellularLocation>
</comment>
<dbReference type="Proteomes" id="UP000002875">
    <property type="component" value="Chromosome"/>
</dbReference>
<dbReference type="Pfam" id="PF13715">
    <property type="entry name" value="CarbopepD_reg_2"/>
    <property type="match status" value="1"/>
</dbReference>